<dbReference type="Pfam" id="PF25908">
    <property type="entry name" value="DUF7963"/>
    <property type="match status" value="1"/>
</dbReference>
<dbReference type="Proteomes" id="UP001163823">
    <property type="component" value="Chromosome 3"/>
</dbReference>
<dbReference type="KEGG" id="qsa:O6P43_005476"/>
<sequence>MASANSVPSGPSHPNEDIAIKAVNKRYDGLVTVRTKAIKGKGAWYWVHLEPILIRNTDTGLPKSVKLKCSLCDSIFSASNPSRTASEHLKRGTCPNFSSPSRPSSSLSPQPITTVTFPASNNHRKRSYQMGTASPLPSPYQVHSLAMIESSRYCGELGYSPVHNSVGTANNTGSTQQHLVLSGGKEDLGALAMLEDSVKKLKSPKSSHGPALSKEQINSSLELLADWFYESCGSVSFSTLEHPKFQSFLSQVGLPAKLQREFSSSRLDAKFDEVKTNSEAKITDAMFFQVSSDGWKSRSYCSLDSGGENLIKFAVNLPNGTSVFQKTVFTGGAGSSKYAEEILWETVTGICGSVTQRCVGIVADKYKGKALRNLEVQNHWMVNISCQVQGFISLIKDFNKELPLFRVVTENCLKLANYINNESHLRHCFLKYRLQELDYAGLLRVPSPKCDVLKKFASVFAMLEDIWRCVSVLQMVLLDDSFKMTCVEDPLAKEVARMIQSEGFWNELEAVYSLVKLISGIAQDIEAERPLISRCLPLWEELREKVKEWCAKYSIAEGPVEQLIEKRFRKNYHPAWSAAFILDPIYLTKDASGKYVPPFKFLTHDQEMDVDKILTRLVSREESHMVLMELMKWRSEGLDPLYAQAVQIKQQDPVTGKMKIANPQSSRLVWETCLSEFKSLGKIAVRLIFLQATSCQFQINWSFMRRISLHKHPRVALERAQKMIFIAAHAKLERRDFSNEEDKDAELFSMAGCEDGMLTENFANAPFVVGIA</sequence>
<dbReference type="PANTHER" id="PTHR32166:SF115">
    <property type="entry name" value="DUF659 DOMAIN-CONTAINING PROTEIN"/>
    <property type="match status" value="1"/>
</dbReference>
<dbReference type="EMBL" id="JARAOO010000003">
    <property type="protein sequence ID" value="KAJ7975568.1"/>
    <property type="molecule type" value="Genomic_DNA"/>
</dbReference>
<keyword evidence="4" id="KW-1185">Reference proteome</keyword>
<dbReference type="InterPro" id="IPR058269">
    <property type="entry name" value="DUF7963"/>
</dbReference>
<protein>
    <submittedName>
        <fullName evidence="3">Ribonuclease H-like domain containing protein</fullName>
    </submittedName>
</protein>
<name>A0AAD7Q649_QUISA</name>
<feature type="compositionally biased region" description="Low complexity" evidence="1">
    <location>
        <begin position="98"/>
        <end position="111"/>
    </location>
</feature>
<dbReference type="AlphaFoldDB" id="A0AAD7Q649"/>
<dbReference type="PANTHER" id="PTHR32166">
    <property type="entry name" value="OSJNBA0013A04.12 PROTEIN"/>
    <property type="match status" value="1"/>
</dbReference>
<accession>A0AAD7Q649</accession>
<organism evidence="3 4">
    <name type="scientific">Quillaja saponaria</name>
    <name type="common">Soap bark tree</name>
    <dbReference type="NCBI Taxonomy" id="32244"/>
    <lineage>
        <taxon>Eukaryota</taxon>
        <taxon>Viridiplantae</taxon>
        <taxon>Streptophyta</taxon>
        <taxon>Embryophyta</taxon>
        <taxon>Tracheophyta</taxon>
        <taxon>Spermatophyta</taxon>
        <taxon>Magnoliopsida</taxon>
        <taxon>eudicotyledons</taxon>
        <taxon>Gunneridae</taxon>
        <taxon>Pentapetalae</taxon>
        <taxon>rosids</taxon>
        <taxon>fabids</taxon>
        <taxon>Fabales</taxon>
        <taxon>Quillajaceae</taxon>
        <taxon>Quillaja</taxon>
    </lineage>
</organism>
<evidence type="ECO:0000259" key="2">
    <source>
        <dbReference type="Pfam" id="PF25908"/>
    </source>
</evidence>
<evidence type="ECO:0000256" key="1">
    <source>
        <dbReference type="SAM" id="MobiDB-lite"/>
    </source>
</evidence>
<evidence type="ECO:0000313" key="4">
    <source>
        <dbReference type="Proteomes" id="UP001163823"/>
    </source>
</evidence>
<evidence type="ECO:0000313" key="3">
    <source>
        <dbReference type="EMBL" id="KAJ7975568.1"/>
    </source>
</evidence>
<dbReference type="InterPro" id="IPR012337">
    <property type="entry name" value="RNaseH-like_sf"/>
</dbReference>
<feature type="region of interest" description="Disordered" evidence="1">
    <location>
        <begin position="83"/>
        <end position="118"/>
    </location>
</feature>
<comment type="caution">
    <text evidence="3">The sequence shown here is derived from an EMBL/GenBank/DDBJ whole genome shotgun (WGS) entry which is preliminary data.</text>
</comment>
<proteinExistence type="predicted"/>
<dbReference type="SUPFAM" id="SSF53098">
    <property type="entry name" value="Ribonuclease H-like"/>
    <property type="match status" value="1"/>
</dbReference>
<reference evidence="3" key="1">
    <citation type="journal article" date="2023" name="Science">
        <title>Elucidation of the pathway for biosynthesis of saponin adjuvants from the soapbark tree.</title>
        <authorList>
            <person name="Reed J."/>
            <person name="Orme A."/>
            <person name="El-Demerdash A."/>
            <person name="Owen C."/>
            <person name="Martin L.B.B."/>
            <person name="Misra R.C."/>
            <person name="Kikuchi S."/>
            <person name="Rejzek M."/>
            <person name="Martin A.C."/>
            <person name="Harkess A."/>
            <person name="Leebens-Mack J."/>
            <person name="Louveau T."/>
            <person name="Stephenson M.J."/>
            <person name="Osbourn A."/>
        </authorList>
    </citation>
    <scope>NUCLEOTIDE SEQUENCE</scope>
    <source>
        <strain evidence="3">S10</strain>
    </source>
</reference>
<gene>
    <name evidence="3" type="ORF">O6P43_005476</name>
</gene>
<feature type="domain" description="DUF7963" evidence="2">
    <location>
        <begin position="15"/>
        <end position="98"/>
    </location>
</feature>